<accession>A0A0A3IYF1</accession>
<feature type="domain" description="Nitroreductase" evidence="3">
    <location>
        <begin position="22"/>
        <end position="81"/>
    </location>
</feature>
<dbReference type="Proteomes" id="UP000030416">
    <property type="component" value="Unassembled WGS sequence"/>
</dbReference>
<evidence type="ECO:0000256" key="2">
    <source>
        <dbReference type="ARBA" id="ARBA00023002"/>
    </source>
</evidence>
<dbReference type="Pfam" id="PF00881">
    <property type="entry name" value="Nitroreductase"/>
    <property type="match status" value="2"/>
</dbReference>
<comment type="caution">
    <text evidence="4">The sequence shown here is derived from an EMBL/GenBank/DDBJ whole genome shotgun (WGS) entry which is preliminary data.</text>
</comment>
<dbReference type="SUPFAM" id="SSF55469">
    <property type="entry name" value="FMN-dependent nitroreductase-like"/>
    <property type="match status" value="1"/>
</dbReference>
<comment type="similarity">
    <text evidence="1">Belongs to the nitroreductase family.</text>
</comment>
<organism evidence="4 5">
    <name type="scientific">Ureibacillus manganicus DSM 26584</name>
    <dbReference type="NCBI Taxonomy" id="1384049"/>
    <lineage>
        <taxon>Bacteria</taxon>
        <taxon>Bacillati</taxon>
        <taxon>Bacillota</taxon>
        <taxon>Bacilli</taxon>
        <taxon>Bacillales</taxon>
        <taxon>Caryophanaceae</taxon>
        <taxon>Ureibacillus</taxon>
    </lineage>
</organism>
<dbReference type="InterPro" id="IPR000415">
    <property type="entry name" value="Nitroreductase-like"/>
</dbReference>
<sequence>MTTFQAKDYRTAEHEIADLFLNRWSPRSYADKPVADDVLNRIFEAARWAPSSGNNQPWRFIVAKTKADLEKFHPILMEGNLVWAKNAPVLAILVSDNTKGSNEFDAGTAWGFLSLQAAKEGLITHPMSGIYKDVAKEVLNIPENFDVQLAIAIGYKGEKELLSPELQQRETPSGRRPLEEILFEGSFK</sequence>
<keyword evidence="2" id="KW-0560">Oxidoreductase</keyword>
<protein>
    <submittedName>
        <fullName evidence="4">NADH dehydrogenase</fullName>
    </submittedName>
</protein>
<dbReference type="AlphaFoldDB" id="A0A0A3IYF1"/>
<reference evidence="4 5" key="1">
    <citation type="submission" date="2014-02" db="EMBL/GenBank/DDBJ databases">
        <title>Draft genome sequence of Lysinibacillus manganicus DSM 26584T.</title>
        <authorList>
            <person name="Zhang F."/>
            <person name="Wang G."/>
            <person name="Zhang L."/>
        </authorList>
    </citation>
    <scope>NUCLEOTIDE SEQUENCE [LARGE SCALE GENOMIC DNA]</scope>
    <source>
        <strain evidence="4 5">DSM 26584</strain>
    </source>
</reference>
<keyword evidence="5" id="KW-1185">Reference proteome</keyword>
<dbReference type="eggNOG" id="COG0778">
    <property type="taxonomic scope" value="Bacteria"/>
</dbReference>
<evidence type="ECO:0000256" key="1">
    <source>
        <dbReference type="ARBA" id="ARBA00007118"/>
    </source>
</evidence>
<feature type="domain" description="Nitroreductase" evidence="3">
    <location>
        <begin position="84"/>
        <end position="155"/>
    </location>
</feature>
<dbReference type="STRING" id="1384049.CD29_04675"/>
<dbReference type="CDD" id="cd02138">
    <property type="entry name" value="TdsD-like"/>
    <property type="match status" value="1"/>
</dbReference>
<evidence type="ECO:0000313" key="5">
    <source>
        <dbReference type="Proteomes" id="UP000030416"/>
    </source>
</evidence>
<dbReference type="InterPro" id="IPR029479">
    <property type="entry name" value="Nitroreductase"/>
</dbReference>
<dbReference type="PANTHER" id="PTHR43673:SF10">
    <property type="entry name" value="NADH DEHYDROGENASE_NAD(P)H NITROREDUCTASE XCC3605-RELATED"/>
    <property type="match status" value="1"/>
</dbReference>
<dbReference type="PANTHER" id="PTHR43673">
    <property type="entry name" value="NAD(P)H NITROREDUCTASE YDGI-RELATED"/>
    <property type="match status" value="1"/>
</dbReference>
<proteinExistence type="inferred from homology"/>
<dbReference type="EMBL" id="JPVN01000004">
    <property type="protein sequence ID" value="KGR79832.1"/>
    <property type="molecule type" value="Genomic_DNA"/>
</dbReference>
<name>A0A0A3IYF1_9BACL</name>
<dbReference type="OrthoDB" id="9782629at2"/>
<evidence type="ECO:0000259" key="3">
    <source>
        <dbReference type="Pfam" id="PF00881"/>
    </source>
</evidence>
<dbReference type="RefSeq" id="WP_036183375.1">
    <property type="nucleotide sequence ID" value="NZ_AVDA01000004.1"/>
</dbReference>
<dbReference type="Gene3D" id="3.40.109.10">
    <property type="entry name" value="NADH Oxidase"/>
    <property type="match status" value="1"/>
</dbReference>
<dbReference type="GO" id="GO:0016491">
    <property type="term" value="F:oxidoreductase activity"/>
    <property type="evidence" value="ECO:0007669"/>
    <property type="project" value="UniProtKB-KW"/>
</dbReference>
<evidence type="ECO:0000313" key="4">
    <source>
        <dbReference type="EMBL" id="KGR79832.1"/>
    </source>
</evidence>
<gene>
    <name evidence="4" type="ORF">CD29_04675</name>
</gene>